<dbReference type="PROSITE" id="PS50994">
    <property type="entry name" value="INTEGRASE"/>
    <property type="match status" value="1"/>
</dbReference>
<evidence type="ECO:0000313" key="7">
    <source>
        <dbReference type="RefSeq" id="XP_038831527.1"/>
    </source>
</evidence>
<dbReference type="GO" id="GO:0015074">
    <property type="term" value="P:DNA integration"/>
    <property type="evidence" value="ECO:0007669"/>
    <property type="project" value="InterPro"/>
</dbReference>
<dbReference type="SMART" id="SM00408">
    <property type="entry name" value="IGc2"/>
    <property type="match status" value="1"/>
</dbReference>
<dbReference type="InterPro" id="IPR013783">
    <property type="entry name" value="Ig-like_fold"/>
</dbReference>
<dbReference type="InterPro" id="IPR012337">
    <property type="entry name" value="RNaseH-like_sf"/>
</dbReference>
<evidence type="ECO:0000313" key="6">
    <source>
        <dbReference type="Proteomes" id="UP000808372"/>
    </source>
</evidence>
<feature type="region of interest" description="Disordered" evidence="2">
    <location>
        <begin position="669"/>
        <end position="702"/>
    </location>
</feature>
<dbReference type="InterPro" id="IPR003599">
    <property type="entry name" value="Ig_sub"/>
</dbReference>
<dbReference type="Pfam" id="PF07686">
    <property type="entry name" value="V-set"/>
    <property type="match status" value="2"/>
</dbReference>
<dbReference type="InterPro" id="IPR007110">
    <property type="entry name" value="Ig-like_dom"/>
</dbReference>
<dbReference type="InterPro" id="IPR036397">
    <property type="entry name" value="RNaseH_sf"/>
</dbReference>
<dbReference type="InterPro" id="IPR041588">
    <property type="entry name" value="Integrase_H2C2"/>
</dbReference>
<dbReference type="InterPro" id="IPR003598">
    <property type="entry name" value="Ig_sub2"/>
</dbReference>
<dbReference type="SMART" id="SM00406">
    <property type="entry name" value="IGv"/>
    <property type="match status" value="2"/>
</dbReference>
<dbReference type="AlphaFoldDB" id="A0A8U0PUR9"/>
<gene>
    <name evidence="7" type="primary">LOC120030251</name>
</gene>
<dbReference type="CDD" id="cd00099">
    <property type="entry name" value="IgV"/>
    <property type="match status" value="1"/>
</dbReference>
<dbReference type="InterPro" id="IPR013106">
    <property type="entry name" value="Ig_V-set"/>
</dbReference>
<proteinExistence type="predicted"/>
<keyword evidence="3" id="KW-1133">Transmembrane helix</keyword>
<dbReference type="PANTHER" id="PTHR37984:SF13">
    <property type="entry name" value="RIBONUCLEASE H"/>
    <property type="match status" value="1"/>
</dbReference>
<feature type="domain" description="Ig-like" evidence="4">
    <location>
        <begin position="491"/>
        <end position="583"/>
    </location>
</feature>
<sequence length="702" mass="79114">MKEIARSYCWWPGLDAAIEDKVKSCSACQKMRNMPQLAPLPPWDFPEEPWQRVHIDYAGPLEDRMFLVVVDAHSKWPEVTAMKSTSAERTIEELRSIFSRFGLPTQLVSDNGPQLVSEEFRSFMEANGIQHIKSAPYHPATNGLAERFVQTMKQALKSSQGNGSLNRHLNTFLSTYRNTPHATTKVAPASAMMKRQLRTRLDLLRPPKTKQVVKTQQRAQVERRSRAKDRSFIAGERVLARNYCKGPKWIPATVVAQTGPVSYTVHTLENIIWRRQVDQLLPGTNLRDDSCQVTNQDQLLETYHDYELSPEHPLQQPTNVESAPDSPEPARVPTQDPSCEELTTLKMITLCLIFPLLVEMVHWVAGIESLSIRQESGLMSAKIGDTMILRCFYEGDMAMHFSWYKQPLGEILQLFSTVHYNYDRNATFYYEFKDNSRFSVENGPKKNHLRISDMQLSDSGTYYCGNAYTNRVEFGKGVILIVEGSGSRNMPILQQSVSESVQPGDSVTLNCTIHTETCAGEHSVYWFRRGSGESHPGIIYTHGDRSDQCEKSPDAGSPTQSCVYNLPKRNLSLSDAGIYYCAVALCGEILFGNGTKLDIQVPEHDSPFDLSPTVLALVVSNIVLGIVTLLLAWALYTNLNRHHRGRKDGPTSQGNQNQDSDVLNYAAVSFTPKKNSSSSRRTRGKTSREDAVYSEVRYLQQE</sequence>
<dbReference type="PANTHER" id="PTHR37984">
    <property type="entry name" value="PROTEIN CBG26694"/>
    <property type="match status" value="1"/>
</dbReference>
<keyword evidence="3" id="KW-0812">Transmembrane</keyword>
<keyword evidence="6" id="KW-1185">Reference proteome</keyword>
<dbReference type="GO" id="GO:0003676">
    <property type="term" value="F:nucleic acid binding"/>
    <property type="evidence" value="ECO:0007669"/>
    <property type="project" value="InterPro"/>
</dbReference>
<dbReference type="SUPFAM" id="SSF53098">
    <property type="entry name" value="Ribonuclease H-like"/>
    <property type="match status" value="1"/>
</dbReference>
<dbReference type="SMART" id="SM00409">
    <property type="entry name" value="IG"/>
    <property type="match status" value="2"/>
</dbReference>
<dbReference type="Gene3D" id="2.60.40.10">
    <property type="entry name" value="Immunoglobulins"/>
    <property type="match status" value="2"/>
</dbReference>
<dbReference type="Pfam" id="PF00665">
    <property type="entry name" value="rve"/>
    <property type="match status" value="1"/>
</dbReference>
<accession>A0A8U0PUR9</accession>
<reference evidence="7" key="1">
    <citation type="submission" date="2025-08" db="UniProtKB">
        <authorList>
            <consortium name="RefSeq"/>
        </authorList>
    </citation>
    <scope>IDENTIFICATION</scope>
    <source>
        <tissue evidence="7">White muscle</tissue>
    </source>
</reference>
<dbReference type="PROSITE" id="PS50835">
    <property type="entry name" value="IG_LIKE"/>
    <property type="match status" value="2"/>
</dbReference>
<dbReference type="SUPFAM" id="SSF48726">
    <property type="entry name" value="Immunoglobulin"/>
    <property type="match status" value="2"/>
</dbReference>
<dbReference type="Gene3D" id="3.30.420.10">
    <property type="entry name" value="Ribonuclease H-like superfamily/Ribonuclease H"/>
    <property type="match status" value="1"/>
</dbReference>
<dbReference type="InterPro" id="IPR050951">
    <property type="entry name" value="Retrovirus_Pol_polyprotein"/>
</dbReference>
<feature type="region of interest" description="Disordered" evidence="2">
    <location>
        <begin position="310"/>
        <end position="336"/>
    </location>
</feature>
<evidence type="ECO:0000256" key="2">
    <source>
        <dbReference type="SAM" id="MobiDB-lite"/>
    </source>
</evidence>
<feature type="transmembrane region" description="Helical" evidence="3">
    <location>
        <begin position="614"/>
        <end position="636"/>
    </location>
</feature>
<keyword evidence="3" id="KW-0472">Membrane</keyword>
<dbReference type="InterPro" id="IPR036179">
    <property type="entry name" value="Ig-like_dom_sf"/>
</dbReference>
<evidence type="ECO:0000259" key="5">
    <source>
        <dbReference type="PROSITE" id="PS50994"/>
    </source>
</evidence>
<organism evidence="6 7">
    <name type="scientific">Salvelinus namaycush</name>
    <name type="common">Lake trout</name>
    <name type="synonym">Salmo namaycush</name>
    <dbReference type="NCBI Taxonomy" id="8040"/>
    <lineage>
        <taxon>Eukaryota</taxon>
        <taxon>Metazoa</taxon>
        <taxon>Chordata</taxon>
        <taxon>Craniata</taxon>
        <taxon>Vertebrata</taxon>
        <taxon>Euteleostomi</taxon>
        <taxon>Actinopterygii</taxon>
        <taxon>Neopterygii</taxon>
        <taxon>Teleostei</taxon>
        <taxon>Protacanthopterygii</taxon>
        <taxon>Salmoniformes</taxon>
        <taxon>Salmonidae</taxon>
        <taxon>Salmoninae</taxon>
        <taxon>Salvelinus</taxon>
    </lineage>
</organism>
<name>A0A8U0PUR9_SALNM</name>
<feature type="domain" description="Integrase catalytic" evidence="5">
    <location>
        <begin position="45"/>
        <end position="196"/>
    </location>
</feature>
<dbReference type="KEGG" id="snh:120030251"/>
<dbReference type="FunFam" id="3.30.420.10:FF:000063">
    <property type="entry name" value="Retrovirus-related Pol polyprotein from transposon 297-like Protein"/>
    <property type="match status" value="1"/>
</dbReference>
<dbReference type="GeneID" id="120030251"/>
<evidence type="ECO:0000256" key="1">
    <source>
        <dbReference type="ARBA" id="ARBA00039658"/>
    </source>
</evidence>
<dbReference type="Pfam" id="PF17921">
    <property type="entry name" value="Integrase_H2C2"/>
    <property type="match status" value="1"/>
</dbReference>
<dbReference type="Proteomes" id="UP000808372">
    <property type="component" value="Chromosome 36"/>
</dbReference>
<evidence type="ECO:0000259" key="4">
    <source>
        <dbReference type="PROSITE" id="PS50835"/>
    </source>
</evidence>
<evidence type="ECO:0000256" key="3">
    <source>
        <dbReference type="SAM" id="Phobius"/>
    </source>
</evidence>
<dbReference type="InterPro" id="IPR001584">
    <property type="entry name" value="Integrase_cat-core"/>
</dbReference>
<protein>
    <recommendedName>
        <fullName evidence="1">Gypsy retrotransposon integrase-like protein 1</fullName>
    </recommendedName>
</protein>
<feature type="domain" description="Ig-like" evidence="4">
    <location>
        <begin position="355"/>
        <end position="464"/>
    </location>
</feature>
<dbReference type="RefSeq" id="XP_038831527.1">
    <property type="nucleotide sequence ID" value="XM_038975599.1"/>
</dbReference>